<dbReference type="InterPro" id="IPR010052">
    <property type="entry name" value="T2SS_protein-GspI"/>
</dbReference>
<evidence type="ECO:0000256" key="3">
    <source>
        <dbReference type="ARBA" id="ARBA00008358"/>
    </source>
</evidence>
<evidence type="ECO:0000313" key="12">
    <source>
        <dbReference type="EMBL" id="WXB95774.1"/>
    </source>
</evidence>
<evidence type="ECO:0000256" key="5">
    <source>
        <dbReference type="ARBA" id="ARBA00022481"/>
    </source>
</evidence>
<dbReference type="EMBL" id="CP147407">
    <property type="protein sequence ID" value="WXB95774.1"/>
    <property type="molecule type" value="Genomic_DNA"/>
</dbReference>
<proteinExistence type="inferred from homology"/>
<organism evidence="12 13">
    <name type="scientific">Metabacillus sediminis</name>
    <dbReference type="NCBI Taxonomy" id="3117746"/>
    <lineage>
        <taxon>Bacteria</taxon>
        <taxon>Bacillati</taxon>
        <taxon>Bacillota</taxon>
        <taxon>Bacilli</taxon>
        <taxon>Bacillales</taxon>
        <taxon>Bacillaceae</taxon>
        <taxon>Metabacillus</taxon>
    </lineage>
</organism>
<keyword evidence="9 11" id="KW-0472">Membrane</keyword>
<dbReference type="RefSeq" id="WP_338777426.1">
    <property type="nucleotide sequence ID" value="NZ_CP147407.1"/>
</dbReference>
<evidence type="ECO:0000313" key="13">
    <source>
        <dbReference type="Proteomes" id="UP001377337"/>
    </source>
</evidence>
<evidence type="ECO:0000256" key="1">
    <source>
        <dbReference type="ARBA" id="ARBA00004241"/>
    </source>
</evidence>
<keyword evidence="4" id="KW-1003">Cell membrane</keyword>
<evidence type="ECO:0000256" key="11">
    <source>
        <dbReference type="SAM" id="Phobius"/>
    </source>
</evidence>
<sequence>MFERIISSDQKGFTLIEVLISITIFSVLTIGMLQFFNQALNFSNKNEDKTLGIYVARNMINYMEKQSFSNINSFYVKETGATVIESPSCEKDTLANGEKVLNQTEKITLNGKETTRCALNFTPILNNRQFSVKVEVKRHTDEKLRNSLIPVNVIVSWDNTKTQLEGYIANEKNR</sequence>
<evidence type="ECO:0000256" key="8">
    <source>
        <dbReference type="ARBA" id="ARBA00022989"/>
    </source>
</evidence>
<evidence type="ECO:0000256" key="4">
    <source>
        <dbReference type="ARBA" id="ARBA00022475"/>
    </source>
</evidence>
<evidence type="ECO:0000256" key="10">
    <source>
        <dbReference type="ARBA" id="ARBA00023287"/>
    </source>
</evidence>
<comment type="subcellular location">
    <subcellularLocation>
        <location evidence="2">Cell inner membrane</location>
        <topology evidence="2">Single-pass membrane protein</topology>
    </subcellularLocation>
    <subcellularLocation>
        <location evidence="1">Cell surface</location>
    </subcellularLocation>
</comment>
<dbReference type="InterPro" id="IPR012902">
    <property type="entry name" value="N_methyl_site"/>
</dbReference>
<comment type="similarity">
    <text evidence="3">Belongs to the GSP I family.</text>
</comment>
<protein>
    <submittedName>
        <fullName evidence="12">Prepilin-type N-terminal cleavage/methylation domain-containing protein</fullName>
    </submittedName>
</protein>
<dbReference type="PANTHER" id="PTHR38779">
    <property type="entry name" value="TYPE II SECRETION SYSTEM PROTEIN I-RELATED"/>
    <property type="match status" value="1"/>
</dbReference>
<feature type="transmembrane region" description="Helical" evidence="11">
    <location>
        <begin position="12"/>
        <end position="36"/>
    </location>
</feature>
<dbReference type="Proteomes" id="UP001377337">
    <property type="component" value="Chromosome"/>
</dbReference>
<keyword evidence="10" id="KW-0178">Competence</keyword>
<keyword evidence="6" id="KW-0997">Cell inner membrane</keyword>
<evidence type="ECO:0000256" key="7">
    <source>
        <dbReference type="ARBA" id="ARBA00022692"/>
    </source>
</evidence>
<keyword evidence="13" id="KW-1185">Reference proteome</keyword>
<dbReference type="NCBIfam" id="TIGR02532">
    <property type="entry name" value="IV_pilin_GFxxxE"/>
    <property type="match status" value="1"/>
</dbReference>
<accession>A0ABZ2NEE2</accession>
<keyword evidence="8 11" id="KW-1133">Transmembrane helix</keyword>
<dbReference type="PANTHER" id="PTHR38779:SF2">
    <property type="entry name" value="TYPE II SECRETION SYSTEM PROTEIN I-RELATED"/>
    <property type="match status" value="1"/>
</dbReference>
<evidence type="ECO:0000256" key="2">
    <source>
        <dbReference type="ARBA" id="ARBA00004377"/>
    </source>
</evidence>
<dbReference type="PROSITE" id="PS00409">
    <property type="entry name" value="PROKAR_NTER_METHYL"/>
    <property type="match status" value="1"/>
</dbReference>
<gene>
    <name evidence="12" type="ORF">WCV65_14540</name>
</gene>
<keyword evidence="7 11" id="KW-0812">Transmembrane</keyword>
<evidence type="ECO:0000256" key="6">
    <source>
        <dbReference type="ARBA" id="ARBA00022519"/>
    </source>
</evidence>
<evidence type="ECO:0000256" key="9">
    <source>
        <dbReference type="ARBA" id="ARBA00023136"/>
    </source>
</evidence>
<name>A0ABZ2NEE2_9BACI</name>
<reference evidence="12 13" key="1">
    <citation type="submission" date="2024-02" db="EMBL/GenBank/DDBJ databases">
        <title>Seven novel Bacillus-like species.</title>
        <authorList>
            <person name="Liu G."/>
        </authorList>
    </citation>
    <scope>NUCLEOTIDE SEQUENCE [LARGE SCALE GENOMIC DNA]</scope>
    <source>
        <strain evidence="12 13">FJAT-52054</strain>
    </source>
</reference>
<keyword evidence="5" id="KW-0488">Methylation</keyword>
<dbReference type="Pfam" id="PF07963">
    <property type="entry name" value="N_methyl"/>
    <property type="match status" value="1"/>
</dbReference>